<organism evidence="1">
    <name type="scientific">Brassica napus</name>
    <name type="common">Rape</name>
    <dbReference type="NCBI Taxonomy" id="3708"/>
    <lineage>
        <taxon>Eukaryota</taxon>
        <taxon>Viridiplantae</taxon>
        <taxon>Streptophyta</taxon>
        <taxon>Embryophyta</taxon>
        <taxon>Tracheophyta</taxon>
        <taxon>Spermatophyta</taxon>
        <taxon>Magnoliopsida</taxon>
        <taxon>eudicotyledons</taxon>
        <taxon>Gunneridae</taxon>
        <taxon>Pentapetalae</taxon>
        <taxon>rosids</taxon>
        <taxon>malvids</taxon>
        <taxon>Brassicales</taxon>
        <taxon>Brassicaceae</taxon>
        <taxon>Brassiceae</taxon>
        <taxon>Brassica</taxon>
    </lineage>
</organism>
<dbReference type="AlphaFoldDB" id="A0A816U3W0"/>
<name>A0A816U3W0_BRANA</name>
<dbReference type="Proteomes" id="UP001295469">
    <property type="component" value="Chromosome C08"/>
</dbReference>
<accession>A0A816U3W0</accession>
<gene>
    <name evidence="1" type="ORF">DARMORV10_C08P01680.1</name>
</gene>
<proteinExistence type="predicted"/>
<reference evidence="1" key="1">
    <citation type="submission" date="2021-01" db="EMBL/GenBank/DDBJ databases">
        <authorList>
            <consortium name="Genoscope - CEA"/>
            <person name="William W."/>
        </authorList>
    </citation>
    <scope>NUCLEOTIDE SEQUENCE</scope>
</reference>
<protein>
    <submittedName>
        <fullName evidence="1">(rape) hypothetical protein</fullName>
    </submittedName>
</protein>
<evidence type="ECO:0000313" key="1">
    <source>
        <dbReference type="EMBL" id="CAF2105366.1"/>
    </source>
</evidence>
<dbReference type="EMBL" id="HG994372">
    <property type="protein sequence ID" value="CAF2105366.1"/>
    <property type="molecule type" value="Genomic_DNA"/>
</dbReference>
<sequence>MFRCGVFREVEACSDPPPPALASGMGLLQIRLRRLLVTRAGAKSSCCRRNPVFV</sequence>